<proteinExistence type="predicted"/>
<sequence length="518" mass="55385">MAEVKGAKQIAMSKALGAAFLNHQVEQLEKSVHNNRAASSGNWRDRDRDRNSKPGYSGPAPQRRGPNNKLSNGGAAGGGGGRKRGDGDGERDYAQSARSRAGSTGEHRSSRRSDEQRREKGGDSKDADVVVVDASLLVHALSQLKKWSRLGREEIIIVPLEALNTLDLLKKGTTSLAQRARAASRFLESQVGNNPRIRVQRDDAFVPWDDIAFLPDSAKASDAAADDDDKHNDKDKPSKVISTAPSPEWVRRIICCARWEIEHAKEEIDLAASPITIKANHDAELKSPSSADSSSPDFDTKQDSKLTQHLKVVLAVCTTAPTSSPLNGTSKLPSEEQGQMTPVPLPAPSHHHYHHGAPVPGTGVSLINKTKYEPRTMGTHVGYWAGRAGIEVLDLQPTPPSGPHQSQSQSRGTGVGANRSSSEEDPTPKRILSLGPVGQKLGAAPGSPGRVIPDGPRNGSGGRRNNNNSFGKGRGGGGESSSLVERSPAVLAMMEMVQRTDSKTVRVLARGEKLDPDT</sequence>
<dbReference type="InterPro" id="IPR002716">
    <property type="entry name" value="PIN_dom"/>
</dbReference>
<comment type="caution">
    <text evidence="3">The sequence shown here is derived from an EMBL/GenBank/DDBJ whole genome shotgun (WGS) entry which is preliminary data.</text>
</comment>
<feature type="region of interest" description="Disordered" evidence="1">
    <location>
        <begin position="322"/>
        <end position="361"/>
    </location>
</feature>
<dbReference type="OrthoDB" id="69928at2759"/>
<feature type="region of interest" description="Disordered" evidence="1">
    <location>
        <begin position="219"/>
        <end position="242"/>
    </location>
</feature>
<organism evidence="3 4">
    <name type="scientific">Collybiopsis confluens</name>
    <dbReference type="NCBI Taxonomy" id="2823264"/>
    <lineage>
        <taxon>Eukaryota</taxon>
        <taxon>Fungi</taxon>
        <taxon>Dikarya</taxon>
        <taxon>Basidiomycota</taxon>
        <taxon>Agaricomycotina</taxon>
        <taxon>Agaricomycetes</taxon>
        <taxon>Agaricomycetidae</taxon>
        <taxon>Agaricales</taxon>
        <taxon>Marasmiineae</taxon>
        <taxon>Omphalotaceae</taxon>
        <taxon>Collybiopsis</taxon>
    </lineage>
</organism>
<gene>
    <name evidence="3" type="ORF">D9757_010411</name>
</gene>
<dbReference type="Gene3D" id="3.40.50.1010">
    <property type="entry name" value="5'-nuclease"/>
    <property type="match status" value="1"/>
</dbReference>
<feature type="compositionally biased region" description="Basic and acidic residues" evidence="1">
    <location>
        <begin position="43"/>
        <end position="52"/>
    </location>
</feature>
<feature type="region of interest" description="Disordered" evidence="1">
    <location>
        <begin position="393"/>
        <end position="518"/>
    </location>
</feature>
<feature type="compositionally biased region" description="Polar residues" evidence="1">
    <location>
        <begin position="322"/>
        <end position="340"/>
    </location>
</feature>
<feature type="region of interest" description="Disordered" evidence="1">
    <location>
        <begin position="283"/>
        <end position="303"/>
    </location>
</feature>
<feature type="compositionally biased region" description="Basic and acidic residues" evidence="1">
    <location>
        <begin position="105"/>
        <end position="126"/>
    </location>
</feature>
<evidence type="ECO:0000256" key="1">
    <source>
        <dbReference type="SAM" id="MobiDB-lite"/>
    </source>
</evidence>
<evidence type="ECO:0000259" key="2">
    <source>
        <dbReference type="Pfam" id="PF13638"/>
    </source>
</evidence>
<dbReference type="Proteomes" id="UP000518752">
    <property type="component" value="Unassembled WGS sequence"/>
</dbReference>
<dbReference type="EMBL" id="JAACJN010000132">
    <property type="protein sequence ID" value="KAF5368749.1"/>
    <property type="molecule type" value="Genomic_DNA"/>
</dbReference>
<dbReference type="AlphaFoldDB" id="A0A8H5GPD1"/>
<reference evidence="3 4" key="1">
    <citation type="journal article" date="2020" name="ISME J.">
        <title>Uncovering the hidden diversity of litter-decomposition mechanisms in mushroom-forming fungi.</title>
        <authorList>
            <person name="Floudas D."/>
            <person name="Bentzer J."/>
            <person name="Ahren D."/>
            <person name="Johansson T."/>
            <person name="Persson P."/>
            <person name="Tunlid A."/>
        </authorList>
    </citation>
    <scope>NUCLEOTIDE SEQUENCE [LARGE SCALE GENOMIC DNA]</scope>
    <source>
        <strain evidence="3 4">CBS 406.79</strain>
    </source>
</reference>
<feature type="compositionally biased region" description="Basic and acidic residues" evidence="1">
    <location>
        <begin position="228"/>
        <end position="238"/>
    </location>
</feature>
<feature type="region of interest" description="Disordered" evidence="1">
    <location>
        <begin position="30"/>
        <end position="126"/>
    </location>
</feature>
<feature type="domain" description="PIN" evidence="2">
    <location>
        <begin position="130"/>
        <end position="210"/>
    </location>
</feature>
<dbReference type="Pfam" id="PF13638">
    <property type="entry name" value="PIN_4"/>
    <property type="match status" value="1"/>
</dbReference>
<feature type="compositionally biased region" description="Low complexity" evidence="1">
    <location>
        <begin position="287"/>
        <end position="297"/>
    </location>
</feature>
<evidence type="ECO:0000313" key="3">
    <source>
        <dbReference type="EMBL" id="KAF5368749.1"/>
    </source>
</evidence>
<protein>
    <recommendedName>
        <fullName evidence="2">PIN domain-containing protein</fullName>
    </recommendedName>
</protein>
<feature type="compositionally biased region" description="Basic and acidic residues" evidence="1">
    <location>
        <begin position="83"/>
        <end position="93"/>
    </location>
</feature>
<keyword evidence="4" id="KW-1185">Reference proteome</keyword>
<evidence type="ECO:0000313" key="4">
    <source>
        <dbReference type="Proteomes" id="UP000518752"/>
    </source>
</evidence>
<name>A0A8H5GPD1_9AGAR</name>
<feature type="compositionally biased region" description="Basic and acidic residues" evidence="1">
    <location>
        <begin position="498"/>
        <end position="518"/>
    </location>
</feature>
<accession>A0A8H5GPD1</accession>